<proteinExistence type="predicted"/>
<dbReference type="EMBL" id="MW018138">
    <property type="protein sequence ID" value="QPB44582.1"/>
    <property type="molecule type" value="Genomic_DNA"/>
</dbReference>
<sequence length="1034" mass="112054">MSTKNLTQRAAEILGKRRLTLDALREIAEQHDIKVLDGATKRDIADELEAALRDRKVASKLAKSLIEAHEDLKIRLKEKRQSLELPAKKKKVGTAKRRSRSMSRDELDDLVDALSAEPAAPKATKKEKKKATEKDAVNQLDADPATGYLFADGARTNMINAEDGGALASWKNKASPKMAWIKVPASVVLFGTEVAVPEPLSTDASILGHPVAFVMRPEALVYGKGFDEKLPCMGPKITSRELKLVDLSNAERARATLSVAVPALVKNLNTKKEADLIQYLNSIEVQAQTEADADKLKELLDRLGMLYSAPEIINSTVAGMWAFSMADLIVRAAPGEPDGAVVTAHFGPELKPVQFILLRSDAASASTANPAPGSVFAGCDRVKQWMANYSESREGEAVEGAWRVLNLCPSGLCLQPSDVQLRNGLTVHTAVMPALVPLYSMDLAASTPFKRNSGVVPFWFQPAELKPFAAKIRQIIVEREAAKAAEAARIAEVVRQSIQKTSTKRLVAAKDDLVVKSAAQVKAEASTEVLFASLTKAPLTLLDLRMPIGNDAKDADKVRLAKDRITTTLAALSGGTNSAFSSWMGDRFVNATQTIGDSSNFKFIANLLASVLPEKMPKGQRPPSGWVATVADPTDAAKAYHVVYLLDEDAAGWQVRNWLSEQSDLLTQRMAAAAEAYATANTGTASLSVTRRLSTRSLENLDQLAIEPRIAGQQNPKLLWNGPLASYRDRLETSGSYQAIVNVPSPAATIRITTVPAGVYMHLGVFGVDISALKDKPEAVLARCRTTGFVAKYPRGGSLLYARATPKARGFDWAWAETRSELRMLNLSSADDFNKGFLPLLDGLKAAQLPWGQAGSGWPSRDALETAIDIVTSTSKNLTKENFGAMATALIAQGRKSAFQQIPTGEECYRPEFASPALPESMAEVADSYLRSFDYAGTIERLVIYVSRYYGLQLDGWYSSLALERTSSANSVVFGLTGKDVLQQKFFHLGSRAPGGGMLTWHVITHAEEAKPEFDFGVPATVATRARKLVTKSA</sequence>
<dbReference type="Proteomes" id="UP001162098">
    <property type="component" value="Segment"/>
</dbReference>
<reference evidence="2 3" key="1">
    <citation type="submission" date="2020-09" db="EMBL/GenBank/DDBJ databases">
        <authorList>
            <person name="Zhang R."/>
            <person name="Garcia K."/>
            <person name="Ogata H."/>
        </authorList>
    </citation>
    <scope>NUCLEOTIDE SEQUENCE [LARGE SCALE GENOMIC DNA]</scope>
    <source>
        <strain evidence="3">stheno</strain>
    </source>
</reference>
<feature type="region of interest" description="Disordered" evidence="1">
    <location>
        <begin position="85"/>
        <end position="138"/>
    </location>
</feature>
<name>A0A7S7YF02_9VIRU</name>
<protein>
    <submittedName>
        <fullName evidence="2">Uncharacterized protein</fullName>
    </submittedName>
</protein>
<feature type="compositionally biased region" description="Basic residues" evidence="1">
    <location>
        <begin position="88"/>
        <end position="101"/>
    </location>
</feature>
<dbReference type="KEGG" id="vg:80543778"/>
<evidence type="ECO:0000313" key="2">
    <source>
        <dbReference type="EMBL" id="QPB44582.1"/>
    </source>
</evidence>
<evidence type="ECO:0000313" key="3">
    <source>
        <dbReference type="Proteomes" id="UP001162098"/>
    </source>
</evidence>
<keyword evidence="3" id="KW-1185">Reference proteome</keyword>
<accession>A0A7S7YF02</accession>
<evidence type="ECO:0000256" key="1">
    <source>
        <dbReference type="SAM" id="MobiDB-lite"/>
    </source>
</evidence>
<organism evidence="2 3">
    <name type="scientific">Medusavirus stheno T3</name>
    <dbReference type="NCBI Taxonomy" id="3069717"/>
    <lineage>
        <taxon>Viruses</taxon>
        <taxon>Varidnaviria</taxon>
        <taxon>Bamfordvirae</taxon>
        <taxon>Nucleocytoviricota</taxon>
        <taxon>Megaviricetes</taxon>
        <taxon>Mamonoviridae</taxon>
        <taxon>Medusavirus</taxon>
        <taxon>Medusavirus sthenus</taxon>
    </lineage>
</organism>